<organism evidence="1 2">
    <name type="scientific">Zunongwangia endophytica</name>
    <dbReference type="NCBI Taxonomy" id="1808945"/>
    <lineage>
        <taxon>Bacteria</taxon>
        <taxon>Pseudomonadati</taxon>
        <taxon>Bacteroidota</taxon>
        <taxon>Flavobacteriia</taxon>
        <taxon>Flavobacteriales</taxon>
        <taxon>Flavobacteriaceae</taxon>
        <taxon>Zunongwangia</taxon>
    </lineage>
</organism>
<comment type="caution">
    <text evidence="1">The sequence shown here is derived from an EMBL/GenBank/DDBJ whole genome shotgun (WGS) entry which is preliminary data.</text>
</comment>
<gene>
    <name evidence="1" type="ORF">ACFOS1_02295</name>
</gene>
<dbReference type="EMBL" id="JBHSAS010000004">
    <property type="protein sequence ID" value="MFC4026223.1"/>
    <property type="molecule type" value="Genomic_DNA"/>
</dbReference>
<name>A0ABV8H261_9FLAO</name>
<reference evidence="2" key="1">
    <citation type="journal article" date="2019" name="Int. J. Syst. Evol. Microbiol.">
        <title>The Global Catalogue of Microorganisms (GCM) 10K type strain sequencing project: providing services to taxonomists for standard genome sequencing and annotation.</title>
        <authorList>
            <consortium name="The Broad Institute Genomics Platform"/>
            <consortium name="The Broad Institute Genome Sequencing Center for Infectious Disease"/>
            <person name="Wu L."/>
            <person name="Ma J."/>
        </authorList>
    </citation>
    <scope>NUCLEOTIDE SEQUENCE [LARGE SCALE GENOMIC DNA]</scope>
    <source>
        <strain evidence="2">CECT 9128</strain>
    </source>
</reference>
<evidence type="ECO:0000313" key="2">
    <source>
        <dbReference type="Proteomes" id="UP001595793"/>
    </source>
</evidence>
<accession>A0ABV8H261</accession>
<proteinExistence type="predicted"/>
<keyword evidence="2" id="KW-1185">Reference proteome</keyword>
<sequence>MDNKIFLVLLAIFCVFSSGLSQQRQDLTGRILNDSIGETFVNIVNITAETGTVNESDGSFVITVKENDSILFSSVQFENKYVVITKEILARNFLEVALLEEVNRLETVHLNNIKLTGNLEGDIQGIKVKPLMFLPPPRKKLTMAQRKMGSYGGGLGMLIGALNGDLKYLKKAQKNYELQGEAYQLLESIPKGIFTEDFGLEEWEVINFMFYCARNNNSNLEKLIAEDDTLALIAYFEKQAEDFKALSRKGDVPKLEGSNENR</sequence>
<dbReference type="Proteomes" id="UP001595793">
    <property type="component" value="Unassembled WGS sequence"/>
</dbReference>
<protein>
    <recommendedName>
        <fullName evidence="3">CarboxypepD_reg-like domain-containing protein</fullName>
    </recommendedName>
</protein>
<evidence type="ECO:0008006" key="3">
    <source>
        <dbReference type="Google" id="ProtNLM"/>
    </source>
</evidence>
<dbReference type="RefSeq" id="WP_290236650.1">
    <property type="nucleotide sequence ID" value="NZ_JAUFPZ010000002.1"/>
</dbReference>
<evidence type="ECO:0000313" key="1">
    <source>
        <dbReference type="EMBL" id="MFC4026223.1"/>
    </source>
</evidence>